<dbReference type="EMBL" id="CP050468">
    <property type="protein sequence ID" value="UTZ29089.1"/>
    <property type="molecule type" value="Genomic_DNA"/>
</dbReference>
<proteinExistence type="predicted"/>
<keyword evidence="1" id="KW-1133">Transmembrane helix</keyword>
<evidence type="ECO:0000313" key="2">
    <source>
        <dbReference type="EMBL" id="UTZ29089.1"/>
    </source>
</evidence>
<reference evidence="2" key="1">
    <citation type="submission" date="2020-03" db="EMBL/GenBank/DDBJ databases">
        <title>Five strains of Vibrio campbellii isolated from Mariana Trench.</title>
        <authorList>
            <person name="Liang J."/>
            <person name="Zhang X.-H."/>
        </authorList>
    </citation>
    <scope>NUCLEOTIDE SEQUENCE</scope>
    <source>
        <strain evidence="3">LJC013</strain>
        <strain evidence="2">LJC014</strain>
    </source>
</reference>
<accession>A0AAE9N4C9</accession>
<protein>
    <submittedName>
        <fullName evidence="2">Uncharacterized protein</fullName>
    </submittedName>
</protein>
<evidence type="ECO:0000256" key="1">
    <source>
        <dbReference type="SAM" id="Phobius"/>
    </source>
</evidence>
<dbReference type="Proteomes" id="UP001059912">
    <property type="component" value="Chromosome 2"/>
</dbReference>
<gene>
    <name evidence="2" type="ORF">HB761_20805</name>
    <name evidence="3" type="ORF">HB762_16550</name>
</gene>
<feature type="transmembrane region" description="Helical" evidence="1">
    <location>
        <begin position="36"/>
        <end position="56"/>
    </location>
</feature>
<keyword evidence="1" id="KW-0472">Membrane</keyword>
<evidence type="ECO:0000313" key="3">
    <source>
        <dbReference type="EMBL" id="UTZ32956.1"/>
    </source>
</evidence>
<organism evidence="2 4">
    <name type="scientific">Vibrio campbellii</name>
    <dbReference type="NCBI Taxonomy" id="680"/>
    <lineage>
        <taxon>Bacteria</taxon>
        <taxon>Pseudomonadati</taxon>
        <taxon>Pseudomonadota</taxon>
        <taxon>Gammaproteobacteria</taxon>
        <taxon>Vibrionales</taxon>
        <taxon>Vibrionaceae</taxon>
        <taxon>Vibrio</taxon>
    </lineage>
</organism>
<keyword evidence="1" id="KW-0812">Transmembrane</keyword>
<name>A0AAE9N4C9_9VIBR</name>
<dbReference type="AlphaFoldDB" id="A0AAE9N4C9"/>
<dbReference type="Proteomes" id="UP001058687">
    <property type="component" value="Chromosome 2"/>
</dbReference>
<dbReference type="EMBL" id="CP050471">
    <property type="protein sequence ID" value="UTZ32956.1"/>
    <property type="molecule type" value="Genomic_DNA"/>
</dbReference>
<keyword evidence="5" id="KW-1185">Reference proteome</keyword>
<evidence type="ECO:0000313" key="4">
    <source>
        <dbReference type="Proteomes" id="UP001058687"/>
    </source>
</evidence>
<evidence type="ECO:0000313" key="5">
    <source>
        <dbReference type="Proteomes" id="UP001059912"/>
    </source>
</evidence>
<sequence length="63" mass="7339">MSEINQAQTNYRDRIDSYYPENLEVTEVMSSLEEKIAWYKSIGLFLQVFGLALILARDLARKP</sequence>